<dbReference type="GO" id="GO:0003677">
    <property type="term" value="F:DNA binding"/>
    <property type="evidence" value="ECO:0007669"/>
    <property type="project" value="UniProtKB-KW"/>
</dbReference>
<keyword evidence="3" id="KW-0804">Transcription</keyword>
<dbReference type="SUPFAM" id="SSF101941">
    <property type="entry name" value="NAC domain"/>
    <property type="match status" value="1"/>
</dbReference>
<evidence type="ECO:0000313" key="8">
    <source>
        <dbReference type="Proteomes" id="UP000236161"/>
    </source>
</evidence>
<protein>
    <submittedName>
        <fullName evidence="7">NAC domain-containing protein 8</fullName>
    </submittedName>
</protein>
<dbReference type="Gene3D" id="2.170.150.80">
    <property type="entry name" value="NAC domain"/>
    <property type="match status" value="1"/>
</dbReference>
<keyword evidence="2" id="KW-0238">DNA-binding</keyword>
<accession>A0A2I0ADG7</accession>
<organism evidence="7 8">
    <name type="scientific">Apostasia shenzhenica</name>
    <dbReference type="NCBI Taxonomy" id="1088818"/>
    <lineage>
        <taxon>Eukaryota</taxon>
        <taxon>Viridiplantae</taxon>
        <taxon>Streptophyta</taxon>
        <taxon>Embryophyta</taxon>
        <taxon>Tracheophyta</taxon>
        <taxon>Spermatophyta</taxon>
        <taxon>Magnoliopsida</taxon>
        <taxon>Liliopsida</taxon>
        <taxon>Asparagales</taxon>
        <taxon>Orchidaceae</taxon>
        <taxon>Apostasioideae</taxon>
        <taxon>Apostasia</taxon>
    </lineage>
</organism>
<name>A0A2I0ADG7_9ASPA</name>
<evidence type="ECO:0000313" key="7">
    <source>
        <dbReference type="EMBL" id="PKA53556.1"/>
    </source>
</evidence>
<dbReference type="Proteomes" id="UP000236161">
    <property type="component" value="Unassembled WGS sequence"/>
</dbReference>
<dbReference type="EMBL" id="KZ451993">
    <property type="protein sequence ID" value="PKA53556.1"/>
    <property type="molecule type" value="Genomic_DNA"/>
</dbReference>
<keyword evidence="4" id="KW-0539">Nucleus</keyword>
<dbReference type="PANTHER" id="PTHR47871">
    <property type="entry name" value="NAC DOMAIN-CONTAINING PROTEIN 8"/>
    <property type="match status" value="1"/>
</dbReference>
<feature type="domain" description="NAC" evidence="6">
    <location>
        <begin position="69"/>
        <end position="224"/>
    </location>
</feature>
<dbReference type="InterPro" id="IPR003441">
    <property type="entry name" value="NAC-dom"/>
</dbReference>
<dbReference type="GO" id="GO:0006355">
    <property type="term" value="P:regulation of DNA-templated transcription"/>
    <property type="evidence" value="ECO:0007669"/>
    <property type="project" value="InterPro"/>
</dbReference>
<evidence type="ECO:0000256" key="4">
    <source>
        <dbReference type="ARBA" id="ARBA00023242"/>
    </source>
</evidence>
<feature type="compositionally biased region" description="Low complexity" evidence="5">
    <location>
        <begin position="40"/>
        <end position="55"/>
    </location>
</feature>
<dbReference type="InterPro" id="IPR036093">
    <property type="entry name" value="NAC_dom_sf"/>
</dbReference>
<evidence type="ECO:0000259" key="6">
    <source>
        <dbReference type="PROSITE" id="PS51005"/>
    </source>
</evidence>
<keyword evidence="1" id="KW-0805">Transcription regulation</keyword>
<evidence type="ECO:0000256" key="5">
    <source>
        <dbReference type="SAM" id="MobiDB-lite"/>
    </source>
</evidence>
<dbReference type="Pfam" id="PF02365">
    <property type="entry name" value="NAM"/>
    <property type="match status" value="1"/>
</dbReference>
<feature type="region of interest" description="Disordered" evidence="5">
    <location>
        <begin position="1"/>
        <end position="56"/>
    </location>
</feature>
<dbReference type="PANTHER" id="PTHR47871:SF2">
    <property type="entry name" value="OS03G0221300 PROTEIN"/>
    <property type="match status" value="1"/>
</dbReference>
<reference evidence="7 8" key="1">
    <citation type="journal article" date="2017" name="Nature">
        <title>The Apostasia genome and the evolution of orchids.</title>
        <authorList>
            <person name="Zhang G.Q."/>
            <person name="Liu K.W."/>
            <person name="Li Z."/>
            <person name="Lohaus R."/>
            <person name="Hsiao Y.Y."/>
            <person name="Niu S.C."/>
            <person name="Wang J.Y."/>
            <person name="Lin Y.C."/>
            <person name="Xu Q."/>
            <person name="Chen L.J."/>
            <person name="Yoshida K."/>
            <person name="Fujiwara S."/>
            <person name="Wang Z.W."/>
            <person name="Zhang Y.Q."/>
            <person name="Mitsuda N."/>
            <person name="Wang M."/>
            <person name="Liu G.H."/>
            <person name="Pecoraro L."/>
            <person name="Huang H.X."/>
            <person name="Xiao X.J."/>
            <person name="Lin M."/>
            <person name="Wu X.Y."/>
            <person name="Wu W.L."/>
            <person name="Chen Y.Y."/>
            <person name="Chang S.B."/>
            <person name="Sakamoto S."/>
            <person name="Ohme-Takagi M."/>
            <person name="Yagi M."/>
            <person name="Zeng S.J."/>
            <person name="Shen C.Y."/>
            <person name="Yeh C.M."/>
            <person name="Luo Y.B."/>
            <person name="Tsai W.C."/>
            <person name="Van de Peer Y."/>
            <person name="Liu Z.J."/>
        </authorList>
    </citation>
    <scope>NUCLEOTIDE SEQUENCE [LARGE SCALE GENOMIC DNA]</scope>
    <source>
        <strain evidence="8">cv. Shenzhen</strain>
        <tissue evidence="7">Stem</tissue>
    </source>
</reference>
<feature type="compositionally biased region" description="Basic and acidic residues" evidence="5">
    <location>
        <begin position="7"/>
        <end position="24"/>
    </location>
</feature>
<evidence type="ECO:0000256" key="1">
    <source>
        <dbReference type="ARBA" id="ARBA00023015"/>
    </source>
</evidence>
<evidence type="ECO:0000256" key="2">
    <source>
        <dbReference type="ARBA" id="ARBA00023125"/>
    </source>
</evidence>
<dbReference type="OrthoDB" id="2021147at2759"/>
<evidence type="ECO:0000256" key="3">
    <source>
        <dbReference type="ARBA" id="ARBA00023163"/>
    </source>
</evidence>
<keyword evidence="8" id="KW-1185">Reference proteome</keyword>
<sequence>MHIQGVRAEHPERDRQKDDLDHLPLKVRGKMLLSPGTPCSSSNASSEASNSNRSNPEFAKLSSLEWPDFPRGVKFDPSDEELLSHLLAEVGKGEAKRHPLISKFIISLNEDHGFGIIHPQFLPGIKKDGSMSYFFHPISEMHKPRQIERQKKYKNSFEVLWHTICRTKTLLQDGIHQGSKDVMAFYARPANGGKFEVTNWVMHQYHIISDGVEEDLVVSKIFYQIPSKRDEQDTLAYFMEDSVAELAGVRASPFVGHNNPVEILHAQSILFKGSSQVVDHDRGDENAGDLGCPSFFNSQKSPTSVFEKAAINSEQHMGGALASDDLTLRQLESTCEVTDKDNMCDKVEINCKKKNLTEKKNDGFPMILCDHDSSINRSIFEGVKDDTCFADEEPIRSEDSCGGVGSEQDVQKIVVDPKNKHQYEVEISNFRSCGGHISGETLDTGSKLSGEAEILLVSATSTEHRIVLESASNFSTVLGLPVGNVKSEPSEGIGTENISEKVTNKKDSVLPAILPVNIKAEPSEELETYNATKENTEKLSSPSLVVHPTKSSKVNPREILIPQYCTSKEGKSISKKTCVPEETLTTMISDLDELLSATTGQIDQHPEVDANLSDGFLFSSENLYRAVGSQPLDQPSNTRVNFLAGDNQGHAVLFRNLLKEPKSILSTCNQIHSDNIRGNYIMKTENNNELPDDFDPDVLDHIPLRNRLHSLVSEGCVLFNLDERILEKVHPQTSDCSSVSSVIGKASLFSIRRKRKNAAMNLVENALERYAPEDRVQFDSGYIPGNASTSDCCSVGSVNDKTSLFSIKRKRKKTATDSLEKALEEDAPGLLQVLLDRGIAVEEIKLYGDAEENDLLGSSLEEDSFQELETVMAKLFSERLSPLRFSVDRPMKGSRAVYCLACLLSLIEQARYLQFRTIDVEWGWCRDLHSFIFIFRPHNRIVLERPEYGYATYFFELVGSLAIDWQIKRLVTAMKLTNCSRVTLLENKPLLVGEDLTEGEGRVLQAYGWTPNTGLGTMLNYCDRVVHDRRNEMFVSDWRAKIGRLLMSGYDCGRMVVPNVPKKASEYLTSQKTEIKLEF</sequence>
<proteinExistence type="predicted"/>
<dbReference type="PROSITE" id="PS51005">
    <property type="entry name" value="NAC"/>
    <property type="match status" value="1"/>
</dbReference>
<dbReference type="AlphaFoldDB" id="A0A2I0ADG7"/>
<gene>
    <name evidence="7" type="primary">NAC008</name>
    <name evidence="7" type="ORF">AXF42_Ash009052</name>
</gene>